<dbReference type="PANTHER" id="PTHR46600">
    <property type="entry name" value="THAP DOMAIN-CONTAINING"/>
    <property type="match status" value="1"/>
</dbReference>
<dbReference type="SUPFAM" id="SSF57716">
    <property type="entry name" value="Glucocorticoid receptor-like (DNA-binding domain)"/>
    <property type="match status" value="1"/>
</dbReference>
<evidence type="ECO:0000256" key="7">
    <source>
        <dbReference type="SAM" id="MobiDB-lite"/>
    </source>
</evidence>
<reference evidence="9" key="2">
    <citation type="journal article" date="2023" name="Science">
        <title>Genomic signatures of disease resistance in endangered staghorn corals.</title>
        <authorList>
            <person name="Vollmer S.V."/>
            <person name="Selwyn J.D."/>
            <person name="Despard B.A."/>
            <person name="Roesel C.L."/>
        </authorList>
    </citation>
    <scope>NUCLEOTIDE SEQUENCE</scope>
    <source>
        <strain evidence="9">K2</strain>
    </source>
</reference>
<feature type="region of interest" description="Disordered" evidence="7">
    <location>
        <begin position="105"/>
        <end position="164"/>
    </location>
</feature>
<dbReference type="EMBL" id="JARQWQ010000206">
    <property type="protein sequence ID" value="KAK2547185.1"/>
    <property type="molecule type" value="Genomic_DNA"/>
</dbReference>
<evidence type="ECO:0000256" key="1">
    <source>
        <dbReference type="ARBA" id="ARBA00022723"/>
    </source>
</evidence>
<dbReference type="InterPro" id="IPR006612">
    <property type="entry name" value="THAP_Znf"/>
</dbReference>
<evidence type="ECO:0000256" key="5">
    <source>
        <dbReference type="PROSITE-ProRule" id="PRU00309"/>
    </source>
</evidence>
<dbReference type="SMART" id="SM00980">
    <property type="entry name" value="THAP"/>
    <property type="match status" value="1"/>
</dbReference>
<feature type="domain" description="THAP-type" evidence="8">
    <location>
        <begin position="1"/>
        <end position="96"/>
    </location>
</feature>
<organism evidence="9 10">
    <name type="scientific">Acropora cervicornis</name>
    <name type="common">Staghorn coral</name>
    <dbReference type="NCBI Taxonomy" id="6130"/>
    <lineage>
        <taxon>Eukaryota</taxon>
        <taxon>Metazoa</taxon>
        <taxon>Cnidaria</taxon>
        <taxon>Anthozoa</taxon>
        <taxon>Hexacorallia</taxon>
        <taxon>Scleractinia</taxon>
        <taxon>Astrocoeniina</taxon>
        <taxon>Acroporidae</taxon>
        <taxon>Acropora</taxon>
    </lineage>
</organism>
<dbReference type="AlphaFoldDB" id="A0AAD9PQK1"/>
<feature type="region of interest" description="Disordered" evidence="7">
    <location>
        <begin position="259"/>
        <end position="304"/>
    </location>
</feature>
<protein>
    <recommendedName>
        <fullName evidence="8">THAP-type domain-containing protein</fullName>
    </recommendedName>
</protein>
<evidence type="ECO:0000313" key="10">
    <source>
        <dbReference type="Proteomes" id="UP001249851"/>
    </source>
</evidence>
<dbReference type="InterPro" id="IPR038441">
    <property type="entry name" value="THAP_Znf_sf"/>
</dbReference>
<keyword evidence="6" id="KW-0175">Coiled coil</keyword>
<evidence type="ECO:0000256" key="2">
    <source>
        <dbReference type="ARBA" id="ARBA00022771"/>
    </source>
</evidence>
<feature type="compositionally biased region" description="Polar residues" evidence="7">
    <location>
        <begin position="151"/>
        <end position="162"/>
    </location>
</feature>
<dbReference type="InterPro" id="IPR026516">
    <property type="entry name" value="THAP1/10"/>
</dbReference>
<accession>A0AAD9PQK1</accession>
<feature type="coiled-coil region" evidence="6">
    <location>
        <begin position="203"/>
        <end position="244"/>
    </location>
</feature>
<dbReference type="Gene3D" id="6.20.210.20">
    <property type="entry name" value="THAP domain"/>
    <property type="match status" value="1"/>
</dbReference>
<evidence type="ECO:0000256" key="3">
    <source>
        <dbReference type="ARBA" id="ARBA00022833"/>
    </source>
</evidence>
<keyword evidence="2 5" id="KW-0863">Zinc-finger</keyword>
<dbReference type="GO" id="GO:0043565">
    <property type="term" value="F:sequence-specific DNA binding"/>
    <property type="evidence" value="ECO:0007669"/>
    <property type="project" value="InterPro"/>
</dbReference>
<dbReference type="PANTHER" id="PTHR46600:SF11">
    <property type="entry name" value="THAP DOMAIN-CONTAINING PROTEIN 10"/>
    <property type="match status" value="1"/>
</dbReference>
<evidence type="ECO:0000259" key="8">
    <source>
        <dbReference type="PROSITE" id="PS50950"/>
    </source>
</evidence>
<evidence type="ECO:0000256" key="6">
    <source>
        <dbReference type="SAM" id="Coils"/>
    </source>
</evidence>
<evidence type="ECO:0000313" key="9">
    <source>
        <dbReference type="EMBL" id="KAK2547185.1"/>
    </source>
</evidence>
<gene>
    <name evidence="9" type="ORF">P5673_032980</name>
</gene>
<dbReference type="PROSITE" id="PS50950">
    <property type="entry name" value="ZF_THAP"/>
    <property type="match status" value="1"/>
</dbReference>
<keyword evidence="4 5" id="KW-0238">DNA-binding</keyword>
<name>A0AAD9PQK1_ACRCE</name>
<feature type="compositionally biased region" description="Acidic residues" evidence="7">
    <location>
        <begin position="283"/>
        <end position="297"/>
    </location>
</feature>
<keyword evidence="3" id="KW-0862">Zinc</keyword>
<reference evidence="9" key="1">
    <citation type="journal article" date="2023" name="G3 (Bethesda)">
        <title>Whole genome assembly and annotation of the endangered Caribbean coral Acropora cervicornis.</title>
        <authorList>
            <person name="Selwyn J.D."/>
            <person name="Vollmer S.V."/>
        </authorList>
    </citation>
    <scope>NUCLEOTIDE SEQUENCE</scope>
    <source>
        <strain evidence="9">K2</strain>
    </source>
</reference>
<dbReference type="Proteomes" id="UP001249851">
    <property type="component" value="Unassembled WGS sequence"/>
</dbReference>
<proteinExistence type="predicted"/>
<keyword evidence="1" id="KW-0479">Metal-binding</keyword>
<keyword evidence="10" id="KW-1185">Reference proteome</keyword>
<sequence>MPDKCVVFGCNNRPSKTERISLHPIPFEGADEPEKRKRRKKWVDFVKSKRAHWEPTKYSAVCSKHFRDDDYEVMFPGLTNVHLQRRLRKDGIGICVFPTIQAPCVSGESKPESKRAERKRKKDALESPDSFGQKKVVDPKPKRRRSKEPVASSSYLSPSAEKQLQAVEPAHEWEPLDMCEAEGIPAAEEIGEGAVANQACSSCVVLRNEKRKLSNTVKSLRKKILEKRKEFAKMEKKLEEMQSHDEEIFNKVDFEESGAGFADTVVEESDTEEAHEGTGDSTYETEEEPTTETESEDEGHLNTSQYKRLVWPVLHKQFMSETL</sequence>
<dbReference type="GO" id="GO:0008270">
    <property type="term" value="F:zinc ion binding"/>
    <property type="evidence" value="ECO:0007669"/>
    <property type="project" value="UniProtKB-KW"/>
</dbReference>
<comment type="caution">
    <text evidence="9">The sequence shown here is derived from an EMBL/GenBank/DDBJ whole genome shotgun (WGS) entry which is preliminary data.</text>
</comment>
<dbReference type="Pfam" id="PF05485">
    <property type="entry name" value="THAP"/>
    <property type="match status" value="1"/>
</dbReference>
<evidence type="ECO:0000256" key="4">
    <source>
        <dbReference type="ARBA" id="ARBA00023125"/>
    </source>
</evidence>